<dbReference type="eggNOG" id="COG0457">
    <property type="taxonomic scope" value="Bacteria"/>
</dbReference>
<dbReference type="PROSITE" id="PS50943">
    <property type="entry name" value="HTH_CROC1"/>
    <property type="match status" value="1"/>
</dbReference>
<dbReference type="RefSeq" id="WP_013422665.1">
    <property type="nucleotide sequence ID" value="NC_014666.1"/>
</dbReference>
<dbReference type="OrthoDB" id="3213425at2"/>
<name>E3J6B8_PSEI1</name>
<dbReference type="CDD" id="cd00093">
    <property type="entry name" value="HTH_XRE"/>
    <property type="match status" value="1"/>
</dbReference>
<dbReference type="SUPFAM" id="SSF48452">
    <property type="entry name" value="TPR-like"/>
    <property type="match status" value="1"/>
</dbReference>
<evidence type="ECO:0000313" key="3">
    <source>
        <dbReference type="EMBL" id="ADP79545.1"/>
    </source>
</evidence>
<feature type="region of interest" description="Disordered" evidence="1">
    <location>
        <begin position="128"/>
        <end position="147"/>
    </location>
</feature>
<sequence length="497" mass="53943">MTSDRPRRHCSRCGHRLAADNRAATCSACQSTATSDRGHPPDVPNEFWRAVAIGEAIATWHMGRVIYAYRCHPWHGQALPQELVAGWLGLTQAQLSRIENGRAPEELSKLVRYSQILGIPADLLWFDRPGDPRQRQPADPPRSRESDVELLGVAAADGGGGPYRVLAEVGEVIIVAVDRRTFLAGSGAGLLVGGQAVPVESPGQVAGQVVDHLTGQIESFYAAEAVYGPRAVIPSVLVQQELTRQLVGASRGAIRQDLLRTSAAYTGRLTWLRQDAGDFATASQWANETLELSHRVGDAQLIRHALVNKAMICTDQRDGAGTLDLTDAALADEAVLCAKVRVQALQQSAHGHALLGDRTATDTALDQASALLARVDDDYPWYNACRRTPNYLEAQRATCYNRLGLGTEARTLWEQVIGALPPGARRDAGVYQTRLALSYAQAEQPDEAVGAIDDAVTIARETGSARLRQELHDVWHQLTPWHDAQPGREAKDLLATL</sequence>
<dbReference type="InterPro" id="IPR001387">
    <property type="entry name" value="Cro/C1-type_HTH"/>
</dbReference>
<dbReference type="AlphaFoldDB" id="E3J6B8"/>
<keyword evidence="3" id="KW-0238">DNA-binding</keyword>
<dbReference type="Gene3D" id="1.25.40.10">
    <property type="entry name" value="Tetratricopeptide repeat domain"/>
    <property type="match status" value="1"/>
</dbReference>
<reference evidence="3 4" key="1">
    <citation type="submission" date="2010-10" db="EMBL/GenBank/DDBJ databases">
        <title>Complete sequence of Frankia sp. EuI1c.</title>
        <authorList>
            <consortium name="US DOE Joint Genome Institute"/>
            <person name="Lucas S."/>
            <person name="Copeland A."/>
            <person name="Lapidus A."/>
            <person name="Cheng J.-F."/>
            <person name="Bruce D."/>
            <person name="Goodwin L."/>
            <person name="Pitluck S."/>
            <person name="Chertkov O."/>
            <person name="Detter J.C."/>
            <person name="Han C."/>
            <person name="Tapia R."/>
            <person name="Land M."/>
            <person name="Hauser L."/>
            <person name="Jeffries C."/>
            <person name="Kyrpides N."/>
            <person name="Ivanova N."/>
            <person name="Mikhailova N."/>
            <person name="Beauchemin N."/>
            <person name="Sen A."/>
            <person name="Sur S.A."/>
            <person name="Gtari M."/>
            <person name="Wall L."/>
            <person name="Tisa L."/>
            <person name="Woyke T."/>
        </authorList>
    </citation>
    <scope>NUCLEOTIDE SEQUENCE [LARGE SCALE GENOMIC DNA]</scope>
    <source>
        <strain evidence="4">DSM 45817 / CECT 9037 / EuI1c</strain>
    </source>
</reference>
<dbReference type="Gene3D" id="1.10.260.40">
    <property type="entry name" value="lambda repressor-like DNA-binding domains"/>
    <property type="match status" value="1"/>
</dbReference>
<dbReference type="KEGG" id="fri:FraEuI1c_1483"/>
<organism evidence="3 4">
    <name type="scientific">Pseudofrankia inefficax (strain DSM 45817 / CECT 9037 / DDB 130130 / EuI1c)</name>
    <name type="common">Frankia inefficax</name>
    <dbReference type="NCBI Taxonomy" id="298654"/>
    <lineage>
        <taxon>Bacteria</taxon>
        <taxon>Bacillati</taxon>
        <taxon>Actinomycetota</taxon>
        <taxon>Actinomycetes</taxon>
        <taxon>Frankiales</taxon>
        <taxon>Frankiaceae</taxon>
        <taxon>Pseudofrankia</taxon>
    </lineage>
</organism>
<evidence type="ECO:0000256" key="1">
    <source>
        <dbReference type="SAM" id="MobiDB-lite"/>
    </source>
</evidence>
<dbReference type="EMBL" id="CP002299">
    <property type="protein sequence ID" value="ADP79545.1"/>
    <property type="molecule type" value="Genomic_DNA"/>
</dbReference>
<dbReference type="GO" id="GO:0003677">
    <property type="term" value="F:DNA binding"/>
    <property type="evidence" value="ECO:0007669"/>
    <property type="project" value="UniProtKB-KW"/>
</dbReference>
<dbReference type="Proteomes" id="UP000002484">
    <property type="component" value="Chromosome"/>
</dbReference>
<dbReference type="STRING" id="298654.FraEuI1c_1483"/>
<dbReference type="SUPFAM" id="SSF47413">
    <property type="entry name" value="lambda repressor-like DNA-binding domains"/>
    <property type="match status" value="1"/>
</dbReference>
<keyword evidence="4" id="KW-1185">Reference proteome</keyword>
<proteinExistence type="predicted"/>
<dbReference type="InterPro" id="IPR010982">
    <property type="entry name" value="Lambda_DNA-bd_dom_sf"/>
</dbReference>
<dbReference type="InterPro" id="IPR011990">
    <property type="entry name" value="TPR-like_helical_dom_sf"/>
</dbReference>
<feature type="domain" description="HTH cro/C1-type" evidence="2">
    <location>
        <begin position="88"/>
        <end position="124"/>
    </location>
</feature>
<gene>
    <name evidence="3" type="ordered locus">FraEuI1c_1483</name>
</gene>
<protein>
    <submittedName>
        <fullName evidence="3">Putative DNA-binding protein</fullName>
    </submittedName>
</protein>
<dbReference type="HOGENOM" id="CLU_037937_2_0_11"/>
<dbReference type="InParanoid" id="E3J6B8"/>
<evidence type="ECO:0000259" key="2">
    <source>
        <dbReference type="PROSITE" id="PS50943"/>
    </source>
</evidence>
<accession>E3J6B8</accession>
<evidence type="ECO:0000313" key="4">
    <source>
        <dbReference type="Proteomes" id="UP000002484"/>
    </source>
</evidence>